<name>A0A2P2BXX4_9FIRM</name>
<dbReference type="KEGG" id="rhom:FRIFI_2499"/>
<evidence type="ECO:0000256" key="5">
    <source>
        <dbReference type="ARBA" id="ARBA00023210"/>
    </source>
</evidence>
<dbReference type="GO" id="GO:0032153">
    <property type="term" value="C:cell division site"/>
    <property type="evidence" value="ECO:0007669"/>
    <property type="project" value="TreeGrafter"/>
</dbReference>
<dbReference type="InterPro" id="IPR036192">
    <property type="entry name" value="Cell_div_ZapA-like_sf"/>
</dbReference>
<organism evidence="11 12">
    <name type="scientific">Romboutsia hominis</name>
    <dbReference type="NCBI Taxonomy" id="1507512"/>
    <lineage>
        <taxon>Bacteria</taxon>
        <taxon>Bacillati</taxon>
        <taxon>Bacillota</taxon>
        <taxon>Clostridia</taxon>
        <taxon>Peptostreptococcales</taxon>
        <taxon>Peptostreptococcaceae</taxon>
        <taxon>Romboutsia</taxon>
    </lineage>
</organism>
<dbReference type="RefSeq" id="WP_092923503.1">
    <property type="nucleotide sequence ID" value="NZ_FJTZ01000012.1"/>
</dbReference>
<dbReference type="SUPFAM" id="SSF102829">
    <property type="entry name" value="Cell division protein ZapA-like"/>
    <property type="match status" value="1"/>
</dbReference>
<feature type="coiled-coil region" evidence="10">
    <location>
        <begin position="62"/>
        <end position="177"/>
    </location>
</feature>
<protein>
    <recommendedName>
        <fullName evidence="2">Cell division protein ZapA</fullName>
    </recommendedName>
    <alternativeName>
        <fullName evidence="9">Z ring-associated protein ZapA</fullName>
    </alternativeName>
</protein>
<evidence type="ECO:0000256" key="8">
    <source>
        <dbReference type="ARBA" id="ARBA00026068"/>
    </source>
</evidence>
<evidence type="ECO:0000256" key="6">
    <source>
        <dbReference type="ARBA" id="ARBA00023306"/>
    </source>
</evidence>
<evidence type="ECO:0000256" key="10">
    <source>
        <dbReference type="SAM" id="Coils"/>
    </source>
</evidence>
<keyword evidence="12" id="KW-1185">Reference proteome</keyword>
<proteinExistence type="predicted"/>
<dbReference type="PANTHER" id="PTHR34981:SF1">
    <property type="entry name" value="CELL DIVISION PROTEIN ZAPA"/>
    <property type="match status" value="1"/>
</dbReference>
<keyword evidence="3" id="KW-0963">Cytoplasm</keyword>
<dbReference type="Proteomes" id="UP000245695">
    <property type="component" value="Chromosome 1"/>
</dbReference>
<dbReference type="InterPro" id="IPR053712">
    <property type="entry name" value="Bac_CellDiv_Activator"/>
</dbReference>
<keyword evidence="5" id="KW-0717">Septation</keyword>
<dbReference type="Pfam" id="PF05164">
    <property type="entry name" value="ZapA"/>
    <property type="match status" value="1"/>
</dbReference>
<evidence type="ECO:0000256" key="9">
    <source>
        <dbReference type="ARBA" id="ARBA00033158"/>
    </source>
</evidence>
<comment type="subcellular location">
    <subcellularLocation>
        <location evidence="1">Cytoplasm</location>
    </subcellularLocation>
</comment>
<dbReference type="InterPro" id="IPR007838">
    <property type="entry name" value="Cell_div_ZapA-like"/>
</dbReference>
<dbReference type="PANTHER" id="PTHR34981">
    <property type="entry name" value="CELL DIVISION PROTEIN ZAPA"/>
    <property type="match status" value="1"/>
</dbReference>
<evidence type="ECO:0000256" key="1">
    <source>
        <dbReference type="ARBA" id="ARBA00004496"/>
    </source>
</evidence>
<keyword evidence="10" id="KW-0175">Coiled coil</keyword>
<evidence type="ECO:0000256" key="4">
    <source>
        <dbReference type="ARBA" id="ARBA00022618"/>
    </source>
</evidence>
<dbReference type="GO" id="GO:0000917">
    <property type="term" value="P:division septum assembly"/>
    <property type="evidence" value="ECO:0007669"/>
    <property type="project" value="UniProtKB-KW"/>
</dbReference>
<dbReference type="AlphaFoldDB" id="A0A2P2BXX4"/>
<gene>
    <name evidence="11" type="ORF">FRIFI_2499</name>
</gene>
<accession>A0A2P2BXX4</accession>
<keyword evidence="4 11" id="KW-0132">Cell division</keyword>
<keyword evidence="6" id="KW-0131">Cell cycle</keyword>
<comment type="subunit">
    <text evidence="8">Homodimer. Interacts with FtsZ.</text>
</comment>
<dbReference type="GO" id="GO:0000921">
    <property type="term" value="P:septin ring assembly"/>
    <property type="evidence" value="ECO:0007669"/>
    <property type="project" value="TreeGrafter"/>
</dbReference>
<comment type="function">
    <text evidence="7">Activator of cell division through the inhibition of FtsZ GTPase activity, therefore promoting FtsZ assembly into bundles of protofilaments necessary for the formation of the division Z ring. It is recruited early at mid-cell but it is not essential for cell division.</text>
</comment>
<dbReference type="GO" id="GO:0030428">
    <property type="term" value="C:cell septum"/>
    <property type="evidence" value="ECO:0007669"/>
    <property type="project" value="TreeGrafter"/>
</dbReference>
<sequence>MNKVTVKIHGAEYPMVGEKSEKHMISVAAFVDTEMNKIGEANKRLSSSQVAILAAINITDELFDCADTLEKVEKENEELKKKVGNSGEEYKLEIKELEYHLENKDKENKNHISKIEELNKLIEEQKKEIEQLKNGTNLSKQEVEDLKNEIKELKSSVEMAEEKANVAEQLSSKFQNDAYKLQLEKIEIENELKYLRAMK</sequence>
<dbReference type="Gene3D" id="6.10.250.790">
    <property type="match status" value="1"/>
</dbReference>
<evidence type="ECO:0000313" key="11">
    <source>
        <dbReference type="EMBL" id="CEI74024.1"/>
    </source>
</evidence>
<evidence type="ECO:0000256" key="3">
    <source>
        <dbReference type="ARBA" id="ARBA00022490"/>
    </source>
</evidence>
<evidence type="ECO:0000256" key="2">
    <source>
        <dbReference type="ARBA" id="ARBA00015195"/>
    </source>
</evidence>
<dbReference type="EMBL" id="LN650648">
    <property type="protein sequence ID" value="CEI74024.1"/>
    <property type="molecule type" value="Genomic_DNA"/>
</dbReference>
<dbReference type="GO" id="GO:0043093">
    <property type="term" value="P:FtsZ-dependent cytokinesis"/>
    <property type="evidence" value="ECO:0007669"/>
    <property type="project" value="TreeGrafter"/>
</dbReference>
<evidence type="ECO:0000313" key="12">
    <source>
        <dbReference type="Proteomes" id="UP000245695"/>
    </source>
</evidence>
<reference evidence="11 12" key="1">
    <citation type="submission" date="2014-09" db="EMBL/GenBank/DDBJ databases">
        <authorList>
            <person name="Hornung B.V."/>
        </authorList>
    </citation>
    <scope>NUCLEOTIDE SEQUENCE [LARGE SCALE GENOMIC DNA]</scope>
    <source>
        <strain evidence="11 12">FRIFI</strain>
    </source>
</reference>
<evidence type="ECO:0000256" key="7">
    <source>
        <dbReference type="ARBA" id="ARBA00024910"/>
    </source>
</evidence>
<dbReference type="GO" id="GO:0005829">
    <property type="term" value="C:cytosol"/>
    <property type="evidence" value="ECO:0007669"/>
    <property type="project" value="TreeGrafter"/>
</dbReference>